<dbReference type="AlphaFoldDB" id="A0A3S9H954"/>
<sequence length="285" mass="32120">MNNEIGQIPKVDLYYGTDPLCSFCWVFEPTLRKFRYQYAKYIANDTTIMGGMIEKWETFGGDGANGITDAVDVAKHWREIGDYSRMVIDGRIWLDEPISSSFPSSQVYQIVERDHPEKAQLFLRKLRETVMLWNQDISKEEVLKGILEEMDLDSELIAEQADSFEGRTLLNGDLGLASALTISGFPSIVLVNEQSQGLKIVGAQPLEALVEALKQALPEVNLIPDPVPSLDILMKDTPLMLNREIEILYNLSETEVESFVELTVGKENYQQGKLLGQGYYKAEQG</sequence>
<keyword evidence="2" id="KW-1185">Reference proteome</keyword>
<name>A0A3S9H954_9LACT</name>
<dbReference type="SUPFAM" id="SSF52833">
    <property type="entry name" value="Thioredoxin-like"/>
    <property type="match status" value="1"/>
</dbReference>
<dbReference type="Gene3D" id="1.10.472.60">
    <property type="entry name" value="putative protein disulfide isomerase domain"/>
    <property type="match status" value="1"/>
</dbReference>
<dbReference type="CDD" id="cd03025">
    <property type="entry name" value="DsbA_FrnE_like"/>
    <property type="match status" value="1"/>
</dbReference>
<gene>
    <name evidence="1" type="ORF">EJN90_03860</name>
</gene>
<accession>A0A3S9H954</accession>
<dbReference type="OrthoDB" id="9813770at2"/>
<dbReference type="PANTHER" id="PTHR13887:SF54">
    <property type="entry name" value="DSBA FAMILY PROTEIN"/>
    <property type="match status" value="1"/>
</dbReference>
<protein>
    <submittedName>
        <fullName evidence="1">DsbA family protein</fullName>
    </submittedName>
</protein>
<dbReference type="PANTHER" id="PTHR13887">
    <property type="entry name" value="GLUTATHIONE S-TRANSFERASE KAPPA"/>
    <property type="match status" value="1"/>
</dbReference>
<dbReference type="Proteomes" id="UP000273326">
    <property type="component" value="Chromosome"/>
</dbReference>
<dbReference type="RefSeq" id="WP_126108956.1">
    <property type="nucleotide sequence ID" value="NZ_CP034465.1"/>
</dbReference>
<dbReference type="Gene3D" id="3.40.30.10">
    <property type="entry name" value="Glutaredoxin"/>
    <property type="match status" value="1"/>
</dbReference>
<organism evidence="1 2">
    <name type="scientific">Jeotgalibaca ciconiae</name>
    <dbReference type="NCBI Taxonomy" id="2496265"/>
    <lineage>
        <taxon>Bacteria</taxon>
        <taxon>Bacillati</taxon>
        <taxon>Bacillota</taxon>
        <taxon>Bacilli</taxon>
        <taxon>Lactobacillales</taxon>
        <taxon>Carnobacteriaceae</taxon>
        <taxon>Jeotgalibaca</taxon>
    </lineage>
</organism>
<evidence type="ECO:0000313" key="2">
    <source>
        <dbReference type="Proteomes" id="UP000273326"/>
    </source>
</evidence>
<dbReference type="InterPro" id="IPR036249">
    <property type="entry name" value="Thioredoxin-like_sf"/>
</dbReference>
<dbReference type="EMBL" id="CP034465">
    <property type="protein sequence ID" value="AZP03874.1"/>
    <property type="molecule type" value="Genomic_DNA"/>
</dbReference>
<proteinExistence type="predicted"/>
<dbReference type="Pfam" id="PF13743">
    <property type="entry name" value="Thioredoxin_5"/>
    <property type="match status" value="1"/>
</dbReference>
<evidence type="ECO:0000313" key="1">
    <source>
        <dbReference type="EMBL" id="AZP03874.1"/>
    </source>
</evidence>
<reference evidence="2" key="1">
    <citation type="submission" date="2018-12" db="EMBL/GenBank/DDBJ databases">
        <title>Complete genome sequencing of Jeotgalibaca sp. H21T32.</title>
        <authorList>
            <person name="Bae J.-W."/>
            <person name="Lee S.-Y."/>
        </authorList>
    </citation>
    <scope>NUCLEOTIDE SEQUENCE [LARGE SCALE GENOMIC DNA]</scope>
    <source>
        <strain evidence="2">H21T32</strain>
    </source>
</reference>
<dbReference type="KEGG" id="jeh:EJN90_03860"/>